<dbReference type="Proteomes" id="UP000642748">
    <property type="component" value="Unassembled WGS sequence"/>
</dbReference>
<dbReference type="InterPro" id="IPR036286">
    <property type="entry name" value="LexA/Signal_pep-like_sf"/>
</dbReference>
<gene>
    <name evidence="5" type="ORF">Raf01_09530</name>
</gene>
<reference evidence="5" key="1">
    <citation type="submission" date="2021-01" db="EMBL/GenBank/DDBJ databases">
        <title>Whole genome shotgun sequence of Rugosimonospora africana NBRC 104875.</title>
        <authorList>
            <person name="Komaki H."/>
            <person name="Tamura T."/>
        </authorList>
    </citation>
    <scope>NUCLEOTIDE SEQUENCE</scope>
    <source>
        <strain evidence="5">NBRC 104875</strain>
    </source>
</reference>
<organism evidence="5 6">
    <name type="scientific">Rugosimonospora africana</name>
    <dbReference type="NCBI Taxonomy" id="556532"/>
    <lineage>
        <taxon>Bacteria</taxon>
        <taxon>Bacillati</taxon>
        <taxon>Actinomycetota</taxon>
        <taxon>Actinomycetes</taxon>
        <taxon>Micromonosporales</taxon>
        <taxon>Micromonosporaceae</taxon>
        <taxon>Rugosimonospora</taxon>
    </lineage>
</organism>
<feature type="domain" description="Peptidase S24/S26A/S26B/S26C" evidence="4">
    <location>
        <begin position="5"/>
        <end position="86"/>
    </location>
</feature>
<evidence type="ECO:0000256" key="2">
    <source>
        <dbReference type="ARBA" id="ARBA00022801"/>
    </source>
</evidence>
<name>A0A8J3QLH7_9ACTN</name>
<accession>A0A8J3QLH7</accession>
<dbReference type="CDD" id="cd06462">
    <property type="entry name" value="Peptidase_S24_S26"/>
    <property type="match status" value="1"/>
</dbReference>
<dbReference type="Gene3D" id="2.10.109.10">
    <property type="entry name" value="Umud Fragment, subunit A"/>
    <property type="match status" value="1"/>
</dbReference>
<keyword evidence="2" id="KW-0378">Hydrolase</keyword>
<keyword evidence="3" id="KW-0472">Membrane</keyword>
<dbReference type="AlphaFoldDB" id="A0A8J3QLH7"/>
<protein>
    <recommendedName>
        <fullName evidence="4">Peptidase S24/S26A/S26B/S26C domain-containing protein</fullName>
    </recommendedName>
</protein>
<evidence type="ECO:0000313" key="6">
    <source>
        <dbReference type="Proteomes" id="UP000642748"/>
    </source>
</evidence>
<evidence type="ECO:0000256" key="1">
    <source>
        <dbReference type="ARBA" id="ARBA00004370"/>
    </source>
</evidence>
<evidence type="ECO:0000256" key="3">
    <source>
        <dbReference type="ARBA" id="ARBA00023136"/>
    </source>
</evidence>
<comment type="subcellular location">
    <subcellularLocation>
        <location evidence="1">Membrane</location>
    </subcellularLocation>
</comment>
<dbReference type="InterPro" id="IPR052064">
    <property type="entry name" value="Mito_IMP1_subunit"/>
</dbReference>
<dbReference type="EMBL" id="BONZ01000009">
    <property type="protein sequence ID" value="GIH12781.1"/>
    <property type="molecule type" value="Genomic_DNA"/>
</dbReference>
<dbReference type="PANTHER" id="PTHR12383:SF16">
    <property type="entry name" value="MITOCHONDRIAL INNER MEMBRANE PROTEASE SUBUNIT 1"/>
    <property type="match status" value="1"/>
</dbReference>
<dbReference type="PANTHER" id="PTHR12383">
    <property type="entry name" value="PROTEASE FAMILY S26 MITOCHONDRIAL INNER MEMBRANE PROTEASE-RELATED"/>
    <property type="match status" value="1"/>
</dbReference>
<dbReference type="Pfam" id="PF00717">
    <property type="entry name" value="Peptidase_S24"/>
    <property type="match status" value="1"/>
</dbReference>
<evidence type="ECO:0000313" key="5">
    <source>
        <dbReference type="EMBL" id="GIH12781.1"/>
    </source>
</evidence>
<comment type="caution">
    <text evidence="5">The sequence shown here is derived from an EMBL/GenBank/DDBJ whole genome shotgun (WGS) entry which is preliminary data.</text>
</comment>
<keyword evidence="6" id="KW-1185">Reference proteome</keyword>
<sequence>MDSWFTALVREPSMVPTLRDGDAILVRRTTRVRPGDVVIVEFAGQDGLMVKRAVRPVDDGWWVEGDNAFVQDDSRRYGPATVVGRVLLRWWPRLSLIRRR</sequence>
<evidence type="ECO:0000259" key="4">
    <source>
        <dbReference type="Pfam" id="PF00717"/>
    </source>
</evidence>
<dbReference type="RefSeq" id="WP_275412954.1">
    <property type="nucleotide sequence ID" value="NZ_BONZ01000009.1"/>
</dbReference>
<dbReference type="SUPFAM" id="SSF51306">
    <property type="entry name" value="LexA/Signal peptidase"/>
    <property type="match status" value="1"/>
</dbReference>
<dbReference type="GO" id="GO:0016020">
    <property type="term" value="C:membrane"/>
    <property type="evidence" value="ECO:0007669"/>
    <property type="project" value="UniProtKB-SubCell"/>
</dbReference>
<proteinExistence type="predicted"/>
<dbReference type="InterPro" id="IPR015927">
    <property type="entry name" value="Peptidase_S24_S26A/B/C"/>
</dbReference>
<dbReference type="GO" id="GO:0016787">
    <property type="term" value="F:hydrolase activity"/>
    <property type="evidence" value="ECO:0007669"/>
    <property type="project" value="UniProtKB-KW"/>
</dbReference>